<proteinExistence type="inferred from homology"/>
<reference evidence="10" key="1">
    <citation type="submission" date="2020-07" db="EMBL/GenBank/DDBJ databases">
        <title>Complete genome sequencing of Clostridia bacterium strain 12CBH8.</title>
        <authorList>
            <person name="Sakamoto M."/>
            <person name="Murakami T."/>
            <person name="Mori H."/>
        </authorList>
    </citation>
    <scope>NUCLEOTIDE SEQUENCE [LARGE SCALE GENOMIC DNA]</scope>
    <source>
        <strain evidence="10">12CBH8</strain>
    </source>
</reference>
<dbReference type="PANTHER" id="PTHR42749:SF1">
    <property type="entry name" value="CELL SHAPE-DETERMINING PROTEIN MREB"/>
    <property type="match status" value="1"/>
</dbReference>
<dbReference type="NCBIfam" id="TIGR00904">
    <property type="entry name" value="mreB"/>
    <property type="match status" value="1"/>
</dbReference>
<dbReference type="HAMAP" id="MF_02207">
    <property type="entry name" value="MreB"/>
    <property type="match status" value="1"/>
</dbReference>
<gene>
    <name evidence="7 9" type="primary">mreB</name>
    <name evidence="9" type="ORF">C12CBH8_00260</name>
</gene>
<evidence type="ECO:0000313" key="9">
    <source>
        <dbReference type="EMBL" id="BCI59387.1"/>
    </source>
</evidence>
<sequence>MQRMFNHDIGIDLGTANTLVFMRDKGIVMREPSVVAIDVRTDQVKAVGSEAKQMIGRTPGSIQAVRPLKDGVIADFEVTEAMLRYFIRKTTKGRVFSKPRVVICIPSGVTEVERRAVHDAAYNAGAKEVELIDEPMAAAMGAGLPVDEATGSMVVDIGGGTSEVAVISLGDIVTSCSVRVAGDKLDEAIISYVKKKYNLLIGERTAEDIKIRIGSAYPCQEEATMSIKGRNLMDGLPKNIEISSEEVREALGDSLAAIVDAIRSTLENTPPELSADIIDHGIMLTGGGALLRGLDQLISKETSMPVRIAEEPLDCVADGTGIRLQGPPISSKNNYRRRT</sequence>
<dbReference type="GO" id="GO:0008360">
    <property type="term" value="P:regulation of cell shape"/>
    <property type="evidence" value="ECO:0007669"/>
    <property type="project" value="UniProtKB-UniRule"/>
</dbReference>
<evidence type="ECO:0000256" key="7">
    <source>
        <dbReference type="HAMAP-Rule" id="MF_02207"/>
    </source>
</evidence>
<evidence type="ECO:0000313" key="10">
    <source>
        <dbReference type="Proteomes" id="UP000593890"/>
    </source>
</evidence>
<dbReference type="KEGG" id="sman:C12CBH8_00260"/>
<dbReference type="GO" id="GO:0000902">
    <property type="term" value="P:cell morphogenesis"/>
    <property type="evidence" value="ECO:0007669"/>
    <property type="project" value="InterPro"/>
</dbReference>
<evidence type="ECO:0000256" key="5">
    <source>
        <dbReference type="ARBA" id="ARBA00023458"/>
    </source>
</evidence>
<dbReference type="Gene3D" id="3.30.420.40">
    <property type="match status" value="2"/>
</dbReference>
<dbReference type="SUPFAM" id="SSF53067">
    <property type="entry name" value="Actin-like ATPase domain"/>
    <property type="match status" value="2"/>
</dbReference>
<feature type="binding site" evidence="7">
    <location>
        <begin position="159"/>
        <end position="161"/>
    </location>
    <ligand>
        <name>ATP</name>
        <dbReference type="ChEBI" id="CHEBI:30616"/>
    </ligand>
</feature>
<dbReference type="GO" id="GO:0005737">
    <property type="term" value="C:cytoplasm"/>
    <property type="evidence" value="ECO:0007669"/>
    <property type="project" value="UniProtKB-SubCell"/>
</dbReference>
<keyword evidence="10" id="KW-1185">Reference proteome</keyword>
<feature type="binding site" evidence="7">
    <location>
        <begin position="207"/>
        <end position="210"/>
    </location>
    <ligand>
        <name>ATP</name>
        <dbReference type="ChEBI" id="CHEBI:30616"/>
    </ligand>
</feature>
<dbReference type="Proteomes" id="UP000593890">
    <property type="component" value="Chromosome"/>
</dbReference>
<evidence type="ECO:0000256" key="2">
    <source>
        <dbReference type="ARBA" id="ARBA00022741"/>
    </source>
</evidence>
<name>A0A7M3W3J6_9FIRM</name>
<dbReference type="PRINTS" id="PR01652">
    <property type="entry name" value="SHAPEPROTEIN"/>
</dbReference>
<dbReference type="InterPro" id="IPR056546">
    <property type="entry name" value="MreB_MamK-like"/>
</dbReference>
<keyword evidence="2 7" id="KW-0547">Nucleotide-binding</keyword>
<dbReference type="NCBIfam" id="NF010539">
    <property type="entry name" value="PRK13927.1"/>
    <property type="match status" value="1"/>
</dbReference>
<dbReference type="AlphaFoldDB" id="A0A7M3W3J6"/>
<dbReference type="CDD" id="cd10225">
    <property type="entry name" value="ASKHA_NBD_MreB-like"/>
    <property type="match status" value="1"/>
</dbReference>
<protein>
    <recommendedName>
        <fullName evidence="6 7">Cell shape-determining protein MreB</fullName>
    </recommendedName>
</protein>
<dbReference type="FunFam" id="3.30.420.40:FF:000016">
    <property type="entry name" value="Rod shape-determining protein mreB"/>
    <property type="match status" value="1"/>
</dbReference>
<evidence type="ECO:0000256" key="4">
    <source>
        <dbReference type="ARBA" id="ARBA00022960"/>
    </source>
</evidence>
<dbReference type="EMBL" id="AP023321">
    <property type="protein sequence ID" value="BCI59387.1"/>
    <property type="molecule type" value="Genomic_DNA"/>
</dbReference>
<dbReference type="InterPro" id="IPR043129">
    <property type="entry name" value="ATPase_NBD"/>
</dbReference>
<comment type="similarity">
    <text evidence="5 7">Belongs to the FtsA/MreB family.</text>
</comment>
<keyword evidence="3 7" id="KW-0067">ATP-binding</keyword>
<accession>A0A7M3W3J6</accession>
<dbReference type="GO" id="GO:0005524">
    <property type="term" value="F:ATP binding"/>
    <property type="evidence" value="ECO:0007669"/>
    <property type="project" value="UniProtKB-KW"/>
</dbReference>
<keyword evidence="4 7" id="KW-0133">Cell shape</keyword>
<dbReference type="InterPro" id="IPR004753">
    <property type="entry name" value="MreB"/>
</dbReference>
<evidence type="ECO:0000256" key="6">
    <source>
        <dbReference type="ARBA" id="ARBA00067319"/>
    </source>
</evidence>
<evidence type="ECO:0000256" key="8">
    <source>
        <dbReference type="SAM" id="MobiDB-lite"/>
    </source>
</evidence>
<comment type="function">
    <text evidence="7">Forms membrane-associated dynamic filaments that are essential for cell shape determination. Acts by regulating cell wall synthesis and cell elongation, and thus cell shape. A feedback loop between cell geometry and MreB localization may maintain elongated cell shape by targeting cell wall growth to regions of negative cell wall curvature.</text>
</comment>
<organism evidence="9 10">
    <name type="scientific">Solibaculum mannosilyticum</name>
    <dbReference type="NCBI Taxonomy" id="2780922"/>
    <lineage>
        <taxon>Bacteria</taxon>
        <taxon>Bacillati</taxon>
        <taxon>Bacillota</taxon>
        <taxon>Clostridia</taxon>
        <taxon>Eubacteriales</taxon>
        <taxon>Oscillospiraceae</taxon>
        <taxon>Solibaculum</taxon>
    </lineage>
</organism>
<feature type="binding site" evidence="7">
    <location>
        <begin position="287"/>
        <end position="290"/>
    </location>
    <ligand>
        <name>ATP</name>
        <dbReference type="ChEBI" id="CHEBI:30616"/>
    </ligand>
</feature>
<keyword evidence="1 7" id="KW-0963">Cytoplasm</keyword>
<feature type="region of interest" description="Disordered" evidence="8">
    <location>
        <begin position="319"/>
        <end position="339"/>
    </location>
</feature>
<feature type="binding site" evidence="7">
    <location>
        <begin position="15"/>
        <end position="17"/>
    </location>
    <ligand>
        <name>ATP</name>
        <dbReference type="ChEBI" id="CHEBI:30616"/>
    </ligand>
</feature>
<evidence type="ECO:0000256" key="3">
    <source>
        <dbReference type="ARBA" id="ARBA00022840"/>
    </source>
</evidence>
<comment type="subcellular location">
    <subcellularLocation>
        <location evidence="7">Cytoplasm</location>
    </subcellularLocation>
    <text evidence="7">Membrane-associated.</text>
</comment>
<dbReference type="Pfam" id="PF06723">
    <property type="entry name" value="MreB_Mbl"/>
    <property type="match status" value="1"/>
</dbReference>
<comment type="subunit">
    <text evidence="7">Forms polymers.</text>
</comment>
<dbReference type="PANTHER" id="PTHR42749">
    <property type="entry name" value="CELL SHAPE-DETERMINING PROTEIN MREB"/>
    <property type="match status" value="1"/>
</dbReference>
<evidence type="ECO:0000256" key="1">
    <source>
        <dbReference type="ARBA" id="ARBA00022490"/>
    </source>
</evidence>